<dbReference type="PANTHER" id="PTHR46270:SF2">
    <property type="entry name" value="TIR DOMAIN-CONTAINING PROTEIN"/>
    <property type="match status" value="1"/>
</dbReference>
<dbReference type="Pfam" id="PF13676">
    <property type="entry name" value="TIR_2"/>
    <property type="match status" value="1"/>
</dbReference>
<keyword evidence="5" id="KW-1185">Reference proteome</keyword>
<evidence type="ECO:0000313" key="6">
    <source>
        <dbReference type="Proteomes" id="UP000663877"/>
    </source>
</evidence>
<evidence type="ECO:0000313" key="4">
    <source>
        <dbReference type="EMBL" id="CAF0824498.1"/>
    </source>
</evidence>
<dbReference type="GO" id="GO:0007165">
    <property type="term" value="P:signal transduction"/>
    <property type="evidence" value="ECO:0007669"/>
    <property type="project" value="InterPro"/>
</dbReference>
<proteinExistence type="predicted"/>
<gene>
    <name evidence="3" type="ORF">BJG266_LOCUS4636</name>
    <name evidence="4" type="ORF">QVE165_LOCUS5443</name>
</gene>
<dbReference type="OrthoDB" id="10252328at2759"/>
<comment type="caution">
    <text evidence="3">The sequence shown here is derived from an EMBL/GenBank/DDBJ whole genome shotgun (WGS) entry which is preliminary data.</text>
</comment>
<dbReference type="PANTHER" id="PTHR46270">
    <property type="entry name" value="ARMADILLO-TYPE FOLD-RELATED"/>
    <property type="match status" value="1"/>
</dbReference>
<dbReference type="Proteomes" id="UP000663877">
    <property type="component" value="Unassembled WGS sequence"/>
</dbReference>
<dbReference type="PROSITE" id="PS50104">
    <property type="entry name" value="TIR"/>
    <property type="match status" value="1"/>
</dbReference>
<dbReference type="EMBL" id="CAJNOM010000022">
    <property type="protein sequence ID" value="CAF0824498.1"/>
    <property type="molecule type" value="Genomic_DNA"/>
</dbReference>
<accession>A0A813RVY7</accession>
<reference evidence="3" key="1">
    <citation type="submission" date="2021-02" db="EMBL/GenBank/DDBJ databases">
        <authorList>
            <person name="Nowell W R."/>
        </authorList>
    </citation>
    <scope>NUCLEOTIDE SEQUENCE</scope>
</reference>
<evidence type="ECO:0000313" key="5">
    <source>
        <dbReference type="Proteomes" id="UP000663832"/>
    </source>
</evidence>
<dbReference type="Proteomes" id="UP000663832">
    <property type="component" value="Unassembled WGS sequence"/>
</dbReference>
<organism evidence="3 6">
    <name type="scientific">Adineta steineri</name>
    <dbReference type="NCBI Taxonomy" id="433720"/>
    <lineage>
        <taxon>Eukaryota</taxon>
        <taxon>Metazoa</taxon>
        <taxon>Spiralia</taxon>
        <taxon>Gnathifera</taxon>
        <taxon>Rotifera</taxon>
        <taxon>Eurotatoria</taxon>
        <taxon>Bdelloidea</taxon>
        <taxon>Adinetida</taxon>
        <taxon>Adinetidae</taxon>
        <taxon>Adineta</taxon>
    </lineage>
</organism>
<feature type="compositionally biased region" description="Polar residues" evidence="1">
    <location>
        <begin position="663"/>
        <end position="673"/>
    </location>
</feature>
<dbReference type="AlphaFoldDB" id="A0A813RVY7"/>
<evidence type="ECO:0000259" key="2">
    <source>
        <dbReference type="PROSITE" id="PS50104"/>
    </source>
</evidence>
<name>A0A813RVY7_9BILA</name>
<dbReference type="SUPFAM" id="SSF52200">
    <property type="entry name" value="Toll/Interleukin receptor TIR domain"/>
    <property type="match status" value="1"/>
</dbReference>
<feature type="compositionally biased region" description="Polar residues" evidence="1">
    <location>
        <begin position="642"/>
        <end position="655"/>
    </location>
</feature>
<dbReference type="InterPro" id="IPR000157">
    <property type="entry name" value="TIR_dom"/>
</dbReference>
<sequence length="783" mass="90493">MTDKKESMDPFRSETITEIKSSDDNQLSSYQQLMTRLEQFKNLSISTTESKKQVWLKFLSVWGEVLSISASDSPSCYAECGSLLEIMIKSIDFYTIRKDDHIARETFFWCINQLNQTHIKNYLLLTKDEQESEENKLYYKHVSYILLFVVQAESFFTFDSIQDQQHIEEYCELLTLFIDRIDKRMPEHASTVIEKDYKIGDINEVILTVIWSLSDRTVLIPMLLKCDLAKRAIGWLAQASMLAEKSRRSLISIIHNIARHDDGADELNKYDAVIIIKRYQNSKIETSDSRILVITMALALVSTPEQLKRDKKGMNSVFNQLLQLIMDASKTDRYRSDGLHVSEPLCILVKMFVVEERSLDYILYHAETEPPSDISSTIDLFVTIFIDFSHALKSTDRLEQFTLIAVLNILWSISFQYNYQQELIKNEKFLDKLRIFIENNDLENMIEQYKPRSMEGIHQATQGILHNLNLNDNEITGNNNISKHQNLSVNALPVNTMKKLNSKPWIMISYCHDNNEFCSEIYDLLSTCKDDFSIWIDRTHCQGAGDLWESIANGMEQSNVILCLLSEQYFQSKSCRQEFIYAVDSLKRTIVPVLIGNFDPKGWLGIRMTGMKYIRFRDIDQLEKNKKTELLNTIRLSVSSSKTTTQQNAVPSQHHSVPLVVNNGATSNSSSQPLLDDDTSNGNDVNSWFLSHRISPEIRKLFNFETREEMFDYAQLLIKDREKQMNIYAKIYSQRNHGNEMPPHEFLRFANALEKQLNDNTLSTTSTVLDSSKSTRSTTCTIS</sequence>
<feature type="region of interest" description="Disordered" evidence="1">
    <location>
        <begin position="642"/>
        <end position="679"/>
    </location>
</feature>
<evidence type="ECO:0000256" key="1">
    <source>
        <dbReference type="SAM" id="MobiDB-lite"/>
    </source>
</evidence>
<feature type="domain" description="TIR" evidence="2">
    <location>
        <begin position="502"/>
        <end position="630"/>
    </location>
</feature>
<dbReference type="EMBL" id="CAJNOI010000011">
    <property type="protein sequence ID" value="CAF0790297.1"/>
    <property type="molecule type" value="Genomic_DNA"/>
</dbReference>
<evidence type="ECO:0000313" key="3">
    <source>
        <dbReference type="EMBL" id="CAF0790297.1"/>
    </source>
</evidence>
<protein>
    <recommendedName>
        <fullName evidence="2">TIR domain-containing protein</fullName>
    </recommendedName>
</protein>
<dbReference type="Gene3D" id="3.40.50.10140">
    <property type="entry name" value="Toll/interleukin-1 receptor homology (TIR) domain"/>
    <property type="match status" value="1"/>
</dbReference>
<dbReference type="InterPro" id="IPR035897">
    <property type="entry name" value="Toll_tir_struct_dom_sf"/>
</dbReference>